<dbReference type="InterPro" id="IPR043128">
    <property type="entry name" value="Rev_trsase/Diguanyl_cyclase"/>
</dbReference>
<evidence type="ECO:0000259" key="3">
    <source>
        <dbReference type="PROSITE" id="PS50887"/>
    </source>
</evidence>
<feature type="transmembrane region" description="Helical" evidence="2">
    <location>
        <begin position="27"/>
        <end position="46"/>
    </location>
</feature>
<evidence type="ECO:0000313" key="4">
    <source>
        <dbReference type="EMBL" id="OBS10102.1"/>
    </source>
</evidence>
<protein>
    <recommendedName>
        <fullName evidence="3">GGDEF domain-containing protein</fullName>
    </recommendedName>
</protein>
<feature type="domain" description="GGDEF" evidence="3">
    <location>
        <begin position="236"/>
        <end position="374"/>
    </location>
</feature>
<dbReference type="Proteomes" id="UP000029273">
    <property type="component" value="Unassembled WGS sequence"/>
</dbReference>
<reference evidence="4 5" key="1">
    <citation type="journal article" date="2014" name="Genome Announc.">
        <title>Draft Genome Sequence of the Iron-Oxidizing, Acidophilic, and Halotolerant 'Thiobacillus prosperus' Type Strain DSM 5130.</title>
        <authorList>
            <person name="Ossandon F.J."/>
            <person name="Cardenas J.P."/>
            <person name="Corbett M."/>
            <person name="Quatrini R."/>
            <person name="Holmes D.S."/>
            <person name="Watkin E."/>
        </authorList>
    </citation>
    <scope>NUCLEOTIDE SEQUENCE [LARGE SCALE GENOMIC DNA]</scope>
    <source>
        <strain evidence="4 5">DSM 5130</strain>
    </source>
</reference>
<dbReference type="InterPro" id="IPR029787">
    <property type="entry name" value="Nucleotide_cyclase"/>
</dbReference>
<keyword evidence="2" id="KW-1133">Transmembrane helix</keyword>
<dbReference type="AlphaFoldDB" id="A0A1A6C6B1"/>
<sequence length="385" mass="43374">MRPVSLRFESSLLEQAYHHFYTQWLRGQARIAIGIGIFLFILDGLIDLTLSQADLSRVWTLRLILVLIGLVGLGYTYTHRFERHNQVPMALLSLIGAGGLIAIQLSLGSGEAIRYFPSLMLTTFWAYLFLGLRFTSALATGVAIFIIYNLSQRFQHLPDILLLDQNYDLLAANVIAAFAAYFSERQRRTLFHQRCLIDQERQVHLQHAMEDELTRLPNRRHLEQSLERLLGEEGMQAHAGLFVDIDHFKPVNDRYGHEVGDAALRIIAQRIRQATRDSDIVCRLGGDEFFVILMDVEGTDAAQRVADKLLSSLQQPLTIDAPDGERVRCTISASLGIITFPFEDATPSTILSRADRAMYRAKAAGRNGYALFDPQLDLQGRSSNA</sequence>
<comment type="cofactor">
    <cofactor evidence="1">
        <name>Mg(2+)</name>
        <dbReference type="ChEBI" id="CHEBI:18420"/>
    </cofactor>
</comment>
<feature type="transmembrane region" description="Helical" evidence="2">
    <location>
        <begin position="119"/>
        <end position="147"/>
    </location>
</feature>
<evidence type="ECO:0000313" key="5">
    <source>
        <dbReference type="Proteomes" id="UP000029273"/>
    </source>
</evidence>
<dbReference type="CDD" id="cd01949">
    <property type="entry name" value="GGDEF"/>
    <property type="match status" value="1"/>
</dbReference>
<keyword evidence="2" id="KW-0812">Transmembrane</keyword>
<gene>
    <name evidence="4" type="ORF">Thpro_021152</name>
</gene>
<dbReference type="FunFam" id="3.30.70.270:FF:000001">
    <property type="entry name" value="Diguanylate cyclase domain protein"/>
    <property type="match status" value="1"/>
</dbReference>
<dbReference type="Gene3D" id="3.30.70.270">
    <property type="match status" value="1"/>
</dbReference>
<organism evidence="4 5">
    <name type="scientific">Acidihalobacter prosperus</name>
    <dbReference type="NCBI Taxonomy" id="160660"/>
    <lineage>
        <taxon>Bacteria</taxon>
        <taxon>Pseudomonadati</taxon>
        <taxon>Pseudomonadota</taxon>
        <taxon>Gammaproteobacteria</taxon>
        <taxon>Chromatiales</taxon>
        <taxon>Ectothiorhodospiraceae</taxon>
        <taxon>Acidihalobacter</taxon>
    </lineage>
</organism>
<dbReference type="PANTHER" id="PTHR46663">
    <property type="entry name" value="DIGUANYLATE CYCLASE DGCT-RELATED"/>
    <property type="match status" value="1"/>
</dbReference>
<keyword evidence="5" id="KW-1185">Reference proteome</keyword>
<dbReference type="NCBIfam" id="TIGR00254">
    <property type="entry name" value="GGDEF"/>
    <property type="match status" value="1"/>
</dbReference>
<evidence type="ECO:0000256" key="2">
    <source>
        <dbReference type="SAM" id="Phobius"/>
    </source>
</evidence>
<name>A0A1A6C6B1_9GAMM</name>
<feature type="transmembrane region" description="Helical" evidence="2">
    <location>
        <begin position="89"/>
        <end position="107"/>
    </location>
</feature>
<proteinExistence type="predicted"/>
<dbReference type="EMBL" id="JQSG02000002">
    <property type="protein sequence ID" value="OBS10102.1"/>
    <property type="molecule type" value="Genomic_DNA"/>
</dbReference>
<dbReference type="InterPro" id="IPR052163">
    <property type="entry name" value="DGC-Regulatory_Protein"/>
</dbReference>
<dbReference type="SMART" id="SM00267">
    <property type="entry name" value="GGDEF"/>
    <property type="match status" value="1"/>
</dbReference>
<evidence type="ECO:0000256" key="1">
    <source>
        <dbReference type="ARBA" id="ARBA00001946"/>
    </source>
</evidence>
<comment type="caution">
    <text evidence="4">The sequence shown here is derived from an EMBL/GenBank/DDBJ whole genome shotgun (WGS) entry which is preliminary data.</text>
</comment>
<accession>A0A1A6C6B1</accession>
<dbReference type="GO" id="GO:0003824">
    <property type="term" value="F:catalytic activity"/>
    <property type="evidence" value="ECO:0007669"/>
    <property type="project" value="UniProtKB-ARBA"/>
</dbReference>
<dbReference type="Pfam" id="PF00990">
    <property type="entry name" value="GGDEF"/>
    <property type="match status" value="1"/>
</dbReference>
<dbReference type="PANTHER" id="PTHR46663:SF2">
    <property type="entry name" value="GGDEF DOMAIN-CONTAINING PROTEIN"/>
    <property type="match status" value="1"/>
</dbReference>
<dbReference type="PROSITE" id="PS50887">
    <property type="entry name" value="GGDEF"/>
    <property type="match status" value="1"/>
</dbReference>
<dbReference type="InterPro" id="IPR000160">
    <property type="entry name" value="GGDEF_dom"/>
</dbReference>
<dbReference type="SUPFAM" id="SSF55073">
    <property type="entry name" value="Nucleotide cyclase"/>
    <property type="match status" value="1"/>
</dbReference>
<feature type="transmembrane region" description="Helical" evidence="2">
    <location>
        <begin position="58"/>
        <end position="77"/>
    </location>
</feature>
<keyword evidence="2" id="KW-0472">Membrane</keyword>